<dbReference type="VEuPathDB" id="FungiDB:TRICI_001790"/>
<gene>
    <name evidence="3" type="ORF">TRICI_001790</name>
</gene>
<comment type="caution">
    <text evidence="3">The sequence shown here is derived from an EMBL/GenBank/DDBJ whole genome shotgun (WGS) entry which is preliminary data.</text>
</comment>
<proteinExistence type="predicted"/>
<reference evidence="3" key="1">
    <citation type="journal article" date="2019" name="G3 (Bethesda)">
        <title>Genome Assemblies of Two Rare Opportunistic Yeast Pathogens: Diutina rugosa (syn. Candida rugosa) and Trichomonascus ciferrii (syn. Candida ciferrii).</title>
        <authorList>
            <person name="Mixao V."/>
            <person name="Saus E."/>
            <person name="Hansen A.P."/>
            <person name="Lass-Florl C."/>
            <person name="Gabaldon T."/>
        </authorList>
    </citation>
    <scope>NUCLEOTIDE SEQUENCE</scope>
    <source>
        <strain evidence="3">CBS 4856</strain>
    </source>
</reference>
<sequence length="69" mass="7284">MPGSIELTDLHGDDTNSPSGNGSHWIGKPHVIGSSETVKMALLTVAVAGLQLTWISILVATMHFDTLLT</sequence>
<dbReference type="EMBL" id="SWFS01000125">
    <property type="protein sequence ID" value="KAA8916067.1"/>
    <property type="molecule type" value="Genomic_DNA"/>
</dbReference>
<evidence type="ECO:0000313" key="3">
    <source>
        <dbReference type="EMBL" id="KAA8916067.1"/>
    </source>
</evidence>
<keyword evidence="2" id="KW-1133">Transmembrane helix</keyword>
<dbReference type="AlphaFoldDB" id="A0A642V910"/>
<accession>A0A642V910</accession>
<keyword evidence="2" id="KW-0812">Transmembrane</keyword>
<dbReference type="OrthoDB" id="28755at2759"/>
<evidence type="ECO:0000313" key="4">
    <source>
        <dbReference type="Proteomes" id="UP000761534"/>
    </source>
</evidence>
<name>A0A642V910_9ASCO</name>
<keyword evidence="2" id="KW-0472">Membrane</keyword>
<dbReference type="Proteomes" id="UP000761534">
    <property type="component" value="Unassembled WGS sequence"/>
</dbReference>
<feature type="transmembrane region" description="Helical" evidence="2">
    <location>
        <begin position="40"/>
        <end position="64"/>
    </location>
</feature>
<keyword evidence="4" id="KW-1185">Reference proteome</keyword>
<organism evidence="3 4">
    <name type="scientific">Trichomonascus ciferrii</name>
    <dbReference type="NCBI Taxonomy" id="44093"/>
    <lineage>
        <taxon>Eukaryota</taxon>
        <taxon>Fungi</taxon>
        <taxon>Dikarya</taxon>
        <taxon>Ascomycota</taxon>
        <taxon>Saccharomycotina</taxon>
        <taxon>Dipodascomycetes</taxon>
        <taxon>Dipodascales</taxon>
        <taxon>Trichomonascaceae</taxon>
        <taxon>Trichomonascus</taxon>
        <taxon>Trichomonascus ciferrii complex</taxon>
    </lineage>
</organism>
<protein>
    <submittedName>
        <fullName evidence="3">Uncharacterized protein</fullName>
    </submittedName>
</protein>
<evidence type="ECO:0000256" key="2">
    <source>
        <dbReference type="SAM" id="Phobius"/>
    </source>
</evidence>
<feature type="region of interest" description="Disordered" evidence="1">
    <location>
        <begin position="1"/>
        <end position="28"/>
    </location>
</feature>
<evidence type="ECO:0000256" key="1">
    <source>
        <dbReference type="SAM" id="MobiDB-lite"/>
    </source>
</evidence>